<name>A0A5N6J4I7_9EURO</name>
<dbReference type="EMBL" id="ML732798">
    <property type="protein sequence ID" value="KAB8273170.1"/>
    <property type="molecule type" value="Genomic_DNA"/>
</dbReference>
<evidence type="ECO:0000313" key="2">
    <source>
        <dbReference type="Proteomes" id="UP000326289"/>
    </source>
</evidence>
<sequence length="121" mass="13534">MIDLPIRGGKSSHRHIHHHYYLLSFPLSSLQRCLIFFLYLSSFLVDHHCLSPVLTPQISFAVFYQASSNPLSGKLVAGKWLFAADLLQSKVLIHSLVCTSFFPYPSGVGCASIYACQIFKS</sequence>
<organism evidence="1 2">
    <name type="scientific">Aspergillus minisclerotigenes</name>
    <dbReference type="NCBI Taxonomy" id="656917"/>
    <lineage>
        <taxon>Eukaryota</taxon>
        <taxon>Fungi</taxon>
        <taxon>Dikarya</taxon>
        <taxon>Ascomycota</taxon>
        <taxon>Pezizomycotina</taxon>
        <taxon>Eurotiomycetes</taxon>
        <taxon>Eurotiomycetidae</taxon>
        <taxon>Eurotiales</taxon>
        <taxon>Aspergillaceae</taxon>
        <taxon>Aspergillus</taxon>
        <taxon>Aspergillus subgen. Circumdati</taxon>
    </lineage>
</organism>
<protein>
    <submittedName>
        <fullName evidence="1">Uncharacterized protein</fullName>
    </submittedName>
</protein>
<reference evidence="1 2" key="1">
    <citation type="submission" date="2019-04" db="EMBL/GenBank/DDBJ databases">
        <title>Fungal friends and foes A comparative genomics study of 23 Aspergillus species from section Flavi.</title>
        <authorList>
            <consortium name="DOE Joint Genome Institute"/>
            <person name="Kjaerbolling I."/>
            <person name="Vesth T.C."/>
            <person name="Frisvad J.C."/>
            <person name="Nybo J.L."/>
            <person name="Theobald S."/>
            <person name="Kildgaard S."/>
            <person name="Petersen T.I."/>
            <person name="Kuo A."/>
            <person name="Sato A."/>
            <person name="Lyhne E.K."/>
            <person name="Kogle M.E."/>
            <person name="Wiebenga A."/>
            <person name="Kun R.S."/>
            <person name="Lubbers R.J."/>
            <person name="Makela M.R."/>
            <person name="Barry K."/>
            <person name="Chovatia M."/>
            <person name="Clum A."/>
            <person name="Daum C."/>
            <person name="Haridas S."/>
            <person name="He G."/>
            <person name="LaButti K."/>
            <person name="Lipzen A."/>
            <person name="Mondo S."/>
            <person name="Pangilinan J."/>
            <person name="Riley R."/>
            <person name="Salamov A."/>
            <person name="Simmons B.A."/>
            <person name="Magnuson J.K."/>
            <person name="Henrissat B."/>
            <person name="Mortensen U.H."/>
            <person name="Larsen T.O."/>
            <person name="De vries R.P."/>
            <person name="Grigoriev I.V."/>
            <person name="Machida M."/>
            <person name="Baker S.E."/>
            <person name="Andersen M.R."/>
        </authorList>
    </citation>
    <scope>NUCLEOTIDE SEQUENCE [LARGE SCALE GENOMIC DNA]</scope>
    <source>
        <strain evidence="1 2">CBS 117635</strain>
    </source>
</reference>
<evidence type="ECO:0000313" key="1">
    <source>
        <dbReference type="EMBL" id="KAB8273170.1"/>
    </source>
</evidence>
<dbReference type="AlphaFoldDB" id="A0A5N6J4I7"/>
<keyword evidence="2" id="KW-1185">Reference proteome</keyword>
<dbReference type="Proteomes" id="UP000326289">
    <property type="component" value="Unassembled WGS sequence"/>
</dbReference>
<gene>
    <name evidence="1" type="ORF">BDV30DRAFT_113994</name>
</gene>
<accession>A0A5N6J4I7</accession>
<proteinExistence type="predicted"/>